<keyword evidence="2" id="KW-0812">Transmembrane</keyword>
<feature type="transmembrane region" description="Helical" evidence="2">
    <location>
        <begin position="74"/>
        <end position="95"/>
    </location>
</feature>
<reference evidence="4" key="1">
    <citation type="submission" date="2021-01" db="EMBL/GenBank/DDBJ databases">
        <authorList>
            <person name="Corre E."/>
            <person name="Pelletier E."/>
            <person name="Niang G."/>
            <person name="Scheremetjew M."/>
            <person name="Finn R."/>
            <person name="Kale V."/>
            <person name="Holt S."/>
            <person name="Cochrane G."/>
            <person name="Meng A."/>
            <person name="Brown T."/>
            <person name="Cohen L."/>
        </authorList>
    </citation>
    <scope>NUCLEOTIDE SEQUENCE</scope>
    <source>
        <strain evidence="4">CCMP645</strain>
    </source>
</reference>
<feature type="transmembrane region" description="Helical" evidence="2">
    <location>
        <begin position="41"/>
        <end position="62"/>
    </location>
</feature>
<dbReference type="PANTHER" id="PTHR22911">
    <property type="entry name" value="ACYL-MALONYL CONDENSING ENZYME-RELATED"/>
    <property type="match status" value="1"/>
</dbReference>
<keyword evidence="2" id="KW-0472">Membrane</keyword>
<feature type="transmembrane region" description="Helical" evidence="2">
    <location>
        <begin position="200"/>
        <end position="220"/>
    </location>
</feature>
<dbReference type="GO" id="GO:0016020">
    <property type="term" value="C:membrane"/>
    <property type="evidence" value="ECO:0007669"/>
    <property type="project" value="InterPro"/>
</dbReference>
<dbReference type="InterPro" id="IPR037185">
    <property type="entry name" value="EmrE-like"/>
</dbReference>
<feature type="domain" description="EamA" evidence="3">
    <location>
        <begin position="37"/>
        <end position="144"/>
    </location>
</feature>
<dbReference type="AlphaFoldDB" id="A0A7S4EUM2"/>
<feature type="region of interest" description="Disordered" evidence="1">
    <location>
        <begin position="343"/>
        <end position="378"/>
    </location>
</feature>
<evidence type="ECO:0000256" key="2">
    <source>
        <dbReference type="SAM" id="Phobius"/>
    </source>
</evidence>
<feature type="transmembrane region" description="Helical" evidence="2">
    <location>
        <begin position="130"/>
        <end position="150"/>
    </location>
</feature>
<dbReference type="InterPro" id="IPR000620">
    <property type="entry name" value="EamA_dom"/>
</dbReference>
<dbReference type="EMBL" id="HBIZ01011048">
    <property type="protein sequence ID" value="CAE0753980.1"/>
    <property type="molecule type" value="Transcribed_RNA"/>
</dbReference>
<organism evidence="4">
    <name type="scientific">Chrysotila carterae</name>
    <name type="common">Marine alga</name>
    <name type="synonym">Syracosphaera carterae</name>
    <dbReference type="NCBI Taxonomy" id="13221"/>
    <lineage>
        <taxon>Eukaryota</taxon>
        <taxon>Haptista</taxon>
        <taxon>Haptophyta</taxon>
        <taxon>Prymnesiophyceae</taxon>
        <taxon>Isochrysidales</taxon>
        <taxon>Isochrysidaceae</taxon>
        <taxon>Chrysotila</taxon>
    </lineage>
</organism>
<name>A0A7S4EUM2_CHRCT</name>
<proteinExistence type="predicted"/>
<evidence type="ECO:0000256" key="1">
    <source>
        <dbReference type="SAM" id="MobiDB-lite"/>
    </source>
</evidence>
<dbReference type="Pfam" id="PF00892">
    <property type="entry name" value="EamA"/>
    <property type="match status" value="1"/>
</dbReference>
<protein>
    <recommendedName>
        <fullName evidence="3">EamA domain-containing protein</fullName>
    </recommendedName>
</protein>
<feature type="transmembrane region" description="Helical" evidence="2">
    <location>
        <begin position="266"/>
        <end position="285"/>
    </location>
</feature>
<feature type="transmembrane region" description="Helical" evidence="2">
    <location>
        <begin position="291"/>
        <end position="313"/>
    </location>
</feature>
<evidence type="ECO:0000313" key="4">
    <source>
        <dbReference type="EMBL" id="CAE0753980.1"/>
    </source>
</evidence>
<sequence length="378" mass="40222">MMKARTFGLLIATIGMLGVTPDALLLRYQEEAGGQSSVILIWRFILVGILNLVVAVFTQGGFRELWMSSSKVPLQMLIGSLIVAVTNIGFVFSLLKVDPAKALLLISLNPIWAALLGKVLLKDVLPTRTIVAQVLSLISIIIVIVPTVQSLLGLSDEDERAKTSGGPDELLDFIPLVTGMAMALFLTLSRSVSFSKPDGSLDAAPALGAFITSGVAVHLAREDGIVSPFAGIKPAFWLFLLINGAGVAAYNVALVLAPRYLTGAEVALVLLGETVIGPIWVFFGFGDVPAVWTLIGGALLLCTLVGHEVAGLLQNEMPDEPHPSMSIDSSRSSSSLHNISRASYYSPVQSPTTGRLEPLLESGQRGVPQRVNVDTRMK</sequence>
<evidence type="ECO:0000259" key="3">
    <source>
        <dbReference type="Pfam" id="PF00892"/>
    </source>
</evidence>
<gene>
    <name evidence="4" type="ORF">PCAR00345_LOCUS6567</name>
</gene>
<feature type="transmembrane region" description="Helical" evidence="2">
    <location>
        <begin position="170"/>
        <end position="188"/>
    </location>
</feature>
<keyword evidence="2" id="KW-1133">Transmembrane helix</keyword>
<feature type="transmembrane region" description="Helical" evidence="2">
    <location>
        <begin position="235"/>
        <end position="257"/>
    </location>
</feature>
<dbReference type="PANTHER" id="PTHR22911:SF76">
    <property type="entry name" value="EAMA DOMAIN-CONTAINING PROTEIN"/>
    <property type="match status" value="1"/>
</dbReference>
<accession>A0A7S4EUM2</accession>
<dbReference type="SUPFAM" id="SSF103481">
    <property type="entry name" value="Multidrug resistance efflux transporter EmrE"/>
    <property type="match status" value="1"/>
</dbReference>